<feature type="signal peptide" evidence="7">
    <location>
        <begin position="1"/>
        <end position="29"/>
    </location>
</feature>
<organism evidence="8 9">
    <name type="scientific">Acidithiobacillus thiooxidans</name>
    <name type="common">Thiobacillus thiooxidans</name>
    <dbReference type="NCBI Taxonomy" id="930"/>
    <lineage>
        <taxon>Bacteria</taxon>
        <taxon>Pseudomonadati</taxon>
        <taxon>Pseudomonadota</taxon>
        <taxon>Acidithiobacillia</taxon>
        <taxon>Acidithiobacillales</taxon>
        <taxon>Acidithiobacillaceae</taxon>
        <taxon>Acidithiobacillus</taxon>
    </lineage>
</organism>
<dbReference type="NCBIfam" id="TIGR02783">
    <property type="entry name" value="TrbL_P"/>
    <property type="match status" value="1"/>
</dbReference>
<evidence type="ECO:0000256" key="3">
    <source>
        <dbReference type="ARBA" id="ARBA00022989"/>
    </source>
</evidence>
<feature type="region of interest" description="Disordered" evidence="5">
    <location>
        <begin position="412"/>
        <end position="633"/>
    </location>
</feature>
<evidence type="ECO:0000256" key="4">
    <source>
        <dbReference type="ARBA" id="ARBA00023136"/>
    </source>
</evidence>
<reference evidence="8 9" key="1">
    <citation type="journal article" date="2016" name="Int. J. Mol. Sci.">
        <title>Comparative genomics of the extreme acidophile Acidithiobacillus thiooxidans reveals intraspecific divergence and niche adaptation.</title>
        <authorList>
            <person name="Zhang X."/>
            <person name="Feng X."/>
            <person name="Tao J."/>
            <person name="Ma L."/>
            <person name="Xiao Y."/>
            <person name="Liang Y."/>
            <person name="Liu X."/>
            <person name="Yin H."/>
        </authorList>
    </citation>
    <scope>NUCLEOTIDE SEQUENCE [LARGE SCALE GENOMIC DNA]</scope>
    <source>
        <strain evidence="8 9">A02</strain>
    </source>
</reference>
<feature type="compositionally biased region" description="Polar residues" evidence="5">
    <location>
        <begin position="552"/>
        <end position="565"/>
    </location>
</feature>
<dbReference type="RefSeq" id="WP_065957818.1">
    <property type="nucleotide sequence ID" value="NZ_LWRZ01000083.1"/>
</dbReference>
<feature type="compositionally biased region" description="Gly residues" evidence="5">
    <location>
        <begin position="571"/>
        <end position="581"/>
    </location>
</feature>
<dbReference type="GO" id="GO:0030255">
    <property type="term" value="P:protein secretion by the type IV secretion system"/>
    <property type="evidence" value="ECO:0007669"/>
    <property type="project" value="InterPro"/>
</dbReference>
<sequence>MRHHLDVRKIGRFLPMLVGLLLLSPAAHATGALNTIQNVYQTAMHGWFSTLQGIANDLFYSLAAIDITWMALTWMLTRKTFDEIVPSVLKKVMTLGFFLALLTNAGTWVPDVIDSFVDAGQQAGTYQTLTPSTIMTDAIGASVGILTGTTPTAPGQPAPAPAQQSVWEKIVGTVKAATSPLGDIEDVLLRVIVAFVVFAALTYIAIELLVLLIESYVVIGAGVLFLGFGGSRWTTKFVDGYLNYMVSLGTKLFVLYLIVGALVFQVLPAINSMLSSLTSGFSPTTGLAAVGATVVMAMLAKTLPHHAGALLSGASSLSGGHGVDAVKSVGKAAVAVGAVAAAPAVLAAGAAGAAGGGAAAAGGAAGATGAAGGGVAASSASAGVAAPVAGGTTSGATGAAGTGSGSVAAKGVAAPTGGGTTSGSPAAGGQTSSSSTTAPKATGGSPAAGSSGGSPGTSGGDQPVTQGSAGNSDTATGSGSNVGGRTSSSSTITTKAPDGSQTSVTTADSGASMTQHTTPDGQTTASFQPAPGSPAAKSSGSSSSASGGDHQPVTQGPAGTQQDARTTAGNSGAGTGSGSNGGAIKASKGVPAPSRVATLKKVSGHVGNALNHGMSGNAPSVGANHAGTKHLDD</sequence>
<evidence type="ECO:0000313" key="9">
    <source>
        <dbReference type="Proteomes" id="UP000094893"/>
    </source>
</evidence>
<dbReference type="Proteomes" id="UP000094893">
    <property type="component" value="Unassembled WGS sequence"/>
</dbReference>
<feature type="transmembrane region" description="Helical" evidence="6">
    <location>
        <begin position="253"/>
        <end position="274"/>
    </location>
</feature>
<keyword evidence="2 6" id="KW-0812">Transmembrane</keyword>
<feature type="compositionally biased region" description="Polar residues" evidence="5">
    <location>
        <begin position="463"/>
        <end position="485"/>
    </location>
</feature>
<evidence type="ECO:0000256" key="1">
    <source>
        <dbReference type="ARBA" id="ARBA00004141"/>
    </source>
</evidence>
<evidence type="ECO:0000256" key="5">
    <source>
        <dbReference type="SAM" id="MobiDB-lite"/>
    </source>
</evidence>
<feature type="transmembrane region" description="Helical" evidence="6">
    <location>
        <begin position="58"/>
        <end position="76"/>
    </location>
</feature>
<feature type="transmembrane region" description="Helical" evidence="6">
    <location>
        <begin position="281"/>
        <end position="300"/>
    </location>
</feature>
<comment type="subcellular location">
    <subcellularLocation>
        <location evidence="1">Membrane</location>
        <topology evidence="1">Multi-pass membrane protein</topology>
    </subcellularLocation>
</comment>
<feature type="compositionally biased region" description="Low complexity" evidence="5">
    <location>
        <begin position="422"/>
        <end position="449"/>
    </location>
</feature>
<dbReference type="InterPro" id="IPR014150">
    <property type="entry name" value="Conjugal_tfr_TrbL"/>
</dbReference>
<feature type="compositionally biased region" description="Polar residues" evidence="5">
    <location>
        <begin position="499"/>
        <end position="527"/>
    </location>
</feature>
<name>A0A1C2HX09_ACITH</name>
<protein>
    <recommendedName>
        <fullName evidence="10">P-type conjugative transfer protein TrbL</fullName>
    </recommendedName>
</protein>
<keyword evidence="4 6" id="KW-0472">Membrane</keyword>
<evidence type="ECO:0000256" key="2">
    <source>
        <dbReference type="ARBA" id="ARBA00022692"/>
    </source>
</evidence>
<keyword evidence="7" id="KW-0732">Signal</keyword>
<evidence type="ECO:0008006" key="10">
    <source>
        <dbReference type="Google" id="ProtNLM"/>
    </source>
</evidence>
<feature type="transmembrane region" description="Helical" evidence="6">
    <location>
        <begin position="213"/>
        <end position="233"/>
    </location>
</feature>
<dbReference type="Pfam" id="PF04610">
    <property type="entry name" value="TrbL"/>
    <property type="match status" value="1"/>
</dbReference>
<dbReference type="EMBL" id="LWSA01000307">
    <property type="protein sequence ID" value="OCX68217.1"/>
    <property type="molecule type" value="Genomic_DNA"/>
</dbReference>
<feature type="compositionally biased region" description="Low complexity" evidence="5">
    <location>
        <begin position="529"/>
        <end position="548"/>
    </location>
</feature>
<keyword evidence="3 6" id="KW-1133">Transmembrane helix</keyword>
<feature type="transmembrane region" description="Helical" evidence="6">
    <location>
        <begin position="187"/>
        <end position="206"/>
    </location>
</feature>
<feature type="chain" id="PRO_5008663288" description="P-type conjugative transfer protein TrbL" evidence="7">
    <location>
        <begin position="30"/>
        <end position="633"/>
    </location>
</feature>
<proteinExistence type="predicted"/>
<feature type="transmembrane region" description="Helical" evidence="6">
    <location>
        <begin position="88"/>
        <end position="109"/>
    </location>
</feature>
<comment type="caution">
    <text evidence="8">The sequence shown here is derived from an EMBL/GenBank/DDBJ whole genome shotgun (WGS) entry which is preliminary data.</text>
</comment>
<gene>
    <name evidence="8" type="ORF">A6P07_18510</name>
</gene>
<accession>A0A1C2HX09</accession>
<dbReference type="AlphaFoldDB" id="A0A1C2HX09"/>
<feature type="compositionally biased region" description="Gly residues" evidence="5">
    <location>
        <begin position="450"/>
        <end position="459"/>
    </location>
</feature>
<evidence type="ECO:0000256" key="6">
    <source>
        <dbReference type="SAM" id="Phobius"/>
    </source>
</evidence>
<dbReference type="InterPro" id="IPR007688">
    <property type="entry name" value="Conjugal_tfr_TrbL/VirB6"/>
</dbReference>
<dbReference type="GO" id="GO:0016020">
    <property type="term" value="C:membrane"/>
    <property type="evidence" value="ECO:0007669"/>
    <property type="project" value="UniProtKB-SubCell"/>
</dbReference>
<evidence type="ECO:0000313" key="8">
    <source>
        <dbReference type="EMBL" id="OCX68217.1"/>
    </source>
</evidence>
<evidence type="ECO:0000256" key="7">
    <source>
        <dbReference type="SAM" id="SignalP"/>
    </source>
</evidence>